<gene>
    <name evidence="1" type="ORF">EUBSIR_00092</name>
</gene>
<dbReference type="AlphaFoldDB" id="B0MJW0"/>
<reference evidence="1" key="1">
    <citation type="submission" date="2007-10" db="EMBL/GenBank/DDBJ databases">
        <authorList>
            <person name="Fulton L."/>
            <person name="Clifton S."/>
            <person name="Fulton B."/>
            <person name="Xu J."/>
            <person name="Minx P."/>
            <person name="Pepin K.H."/>
            <person name="Johnson M."/>
            <person name="Thiruvilangam P."/>
            <person name="Bhonagiri V."/>
            <person name="Nash W.E."/>
            <person name="Mardis E.R."/>
            <person name="Wilson R.K."/>
        </authorList>
    </citation>
    <scope>NUCLEOTIDE SEQUENCE [LARGE SCALE GENOMIC DNA]</scope>
    <source>
        <strain evidence="1">DSM 15702</strain>
    </source>
</reference>
<name>B0MJW0_9FIRM</name>
<accession>B0MJW0</accession>
<organism evidence="1 2">
    <name type="scientific">[Eubacterium] siraeum DSM 15702</name>
    <dbReference type="NCBI Taxonomy" id="428128"/>
    <lineage>
        <taxon>Bacteria</taxon>
        <taxon>Bacillati</taxon>
        <taxon>Bacillota</taxon>
        <taxon>Clostridia</taxon>
        <taxon>Eubacteriales</taxon>
        <taxon>Oscillospiraceae</taxon>
        <taxon>Oscillospiraceae incertae sedis</taxon>
    </lineage>
</organism>
<dbReference type="Proteomes" id="UP000005326">
    <property type="component" value="Unassembled WGS sequence"/>
</dbReference>
<dbReference type="EMBL" id="ABCA03000020">
    <property type="protein sequence ID" value="EDS02011.1"/>
    <property type="molecule type" value="Genomic_DNA"/>
</dbReference>
<protein>
    <submittedName>
        <fullName evidence="1">Uncharacterized protein</fullName>
    </submittedName>
</protein>
<proteinExistence type="predicted"/>
<keyword evidence="2" id="KW-1185">Reference proteome</keyword>
<sequence>MYYILRFTGSDTKIIHKSSFLCRFDIDFRLELCQNNYINVNSAFFCKGAVKRLIVAKRKGEKSN</sequence>
<evidence type="ECO:0000313" key="1">
    <source>
        <dbReference type="EMBL" id="EDS02011.1"/>
    </source>
</evidence>
<evidence type="ECO:0000313" key="2">
    <source>
        <dbReference type="Proteomes" id="UP000005326"/>
    </source>
</evidence>
<reference evidence="1" key="2">
    <citation type="submission" date="2014-06" db="EMBL/GenBank/DDBJ databases">
        <title>Draft genome sequence of Eubacterium siraeum (DSM 15702).</title>
        <authorList>
            <person name="Sudarsanam P."/>
            <person name="Ley R."/>
            <person name="Guruge J."/>
            <person name="Turnbaugh P.J."/>
            <person name="Mahowald M."/>
            <person name="Liep D."/>
            <person name="Gordon J."/>
        </authorList>
    </citation>
    <scope>NUCLEOTIDE SEQUENCE</scope>
    <source>
        <strain evidence="1">DSM 15702</strain>
    </source>
</reference>
<comment type="caution">
    <text evidence="1">The sequence shown here is derived from an EMBL/GenBank/DDBJ whole genome shotgun (WGS) entry which is preliminary data.</text>
</comment>